<protein>
    <recommendedName>
        <fullName evidence="7">Major facilitator superfamily (MFS) profile domain-containing protein</fullName>
    </recommendedName>
</protein>
<dbReference type="InterPro" id="IPR050327">
    <property type="entry name" value="Proton-linked_MCT"/>
</dbReference>
<feature type="transmembrane region" description="Helical" evidence="4">
    <location>
        <begin position="236"/>
        <end position="255"/>
    </location>
</feature>
<reference evidence="5 6" key="1">
    <citation type="journal article" date="2018" name="IMA Fungus">
        <title>IMA Genome-F 9: Draft genome sequence of Annulohypoxylon stygium, Aspergillus mulundensis, Berkeleyomyces basicola (syn. Thielaviopsis basicola), Ceratocystis smalleyi, two Cercospora beticola strains, Coleophoma cylindrospora, Fusarium fracticaudum, Phialophora cf. hyalina, and Morchella septimelata.</title>
        <authorList>
            <person name="Wingfield B.D."/>
            <person name="Bills G.F."/>
            <person name="Dong Y."/>
            <person name="Huang W."/>
            <person name="Nel W.J."/>
            <person name="Swalarsk-Parry B.S."/>
            <person name="Vaghefi N."/>
            <person name="Wilken P.M."/>
            <person name="An Z."/>
            <person name="de Beer Z.W."/>
            <person name="De Vos L."/>
            <person name="Chen L."/>
            <person name="Duong T.A."/>
            <person name="Gao Y."/>
            <person name="Hammerbacher A."/>
            <person name="Kikkert J.R."/>
            <person name="Li Y."/>
            <person name="Li H."/>
            <person name="Li K."/>
            <person name="Li Q."/>
            <person name="Liu X."/>
            <person name="Ma X."/>
            <person name="Naidoo K."/>
            <person name="Pethybridge S.J."/>
            <person name="Sun J."/>
            <person name="Steenkamp E.T."/>
            <person name="van der Nest M.A."/>
            <person name="van Wyk S."/>
            <person name="Wingfield M.J."/>
            <person name="Xiong C."/>
            <person name="Yue Q."/>
            <person name="Zhang X."/>
        </authorList>
    </citation>
    <scope>NUCLEOTIDE SEQUENCE [LARGE SCALE GENOMIC DNA]</scope>
    <source>
        <strain evidence="5 6">BP6252</strain>
    </source>
</reference>
<evidence type="ECO:0000313" key="5">
    <source>
        <dbReference type="EMBL" id="RDW82799.1"/>
    </source>
</evidence>
<comment type="caution">
    <text evidence="5">The sequence shown here is derived from an EMBL/GenBank/DDBJ whole genome shotgun (WGS) entry which is preliminary data.</text>
</comment>
<feature type="region of interest" description="Disordered" evidence="3">
    <location>
        <begin position="1"/>
        <end position="20"/>
    </location>
</feature>
<sequence length="482" mass="52363">MRFKKKSKSSQQDPAPTLAVSHPSAADLEIPDGGYAWVQVFAIFLVNGFTWGQTASYGVYLAYYLDSNTFPEATSIDYAFIGGLQFALSLLVAPVATITARRYGLHQCMLVGIVLQTVGFICASFVHRIWQLYLTQGVLIGGGLGFIFVPATPILSQWFDKKRSLATGIASAGSGIGGLIFSFGINSIIHNVSLGWAFRITALICGAMNLTAVALIRNRNKTIKPPQLGFDTKLLVRYDVILFLAWGFISMFGYMTLLYSLSAFATSLGLSKTQAGNISAFLNLGTALGRPAVGFLSDRFGRMEVAGSLTFVGGVFCFAIWIPAKTYAVTIFFAIVVGAIFGVFWMTVAPIAVNVVGVPEVPSMLSIYWLVITAPTLFTEVIALELRRPQMSNQYIYPQIFSGISYIVASVCMLELRRVTRKKWRIHNASAVHETADPTTTVPAEADPERGEKEAQVFIPEVAPSHAVQLNPAWQTTKASAG</sequence>
<evidence type="ECO:0000313" key="6">
    <source>
        <dbReference type="Proteomes" id="UP000256645"/>
    </source>
</evidence>
<feature type="transmembrane region" description="Helical" evidence="4">
    <location>
        <begin position="133"/>
        <end position="155"/>
    </location>
</feature>
<dbReference type="InterPro" id="IPR011701">
    <property type="entry name" value="MFS"/>
</dbReference>
<dbReference type="Proteomes" id="UP000256645">
    <property type="component" value="Unassembled WGS sequence"/>
</dbReference>
<name>A0A3D8S8X5_9HELO</name>
<feature type="transmembrane region" description="Helical" evidence="4">
    <location>
        <begin position="196"/>
        <end position="216"/>
    </location>
</feature>
<dbReference type="SUPFAM" id="SSF103473">
    <property type="entry name" value="MFS general substrate transporter"/>
    <property type="match status" value="1"/>
</dbReference>
<keyword evidence="6" id="KW-1185">Reference proteome</keyword>
<dbReference type="InterPro" id="IPR036259">
    <property type="entry name" value="MFS_trans_sf"/>
</dbReference>
<comment type="subcellular location">
    <subcellularLocation>
        <location evidence="1">Membrane</location>
        <topology evidence="1">Multi-pass membrane protein</topology>
    </subcellularLocation>
</comment>
<dbReference type="GO" id="GO:0016020">
    <property type="term" value="C:membrane"/>
    <property type="evidence" value="ECO:0007669"/>
    <property type="project" value="UniProtKB-SubCell"/>
</dbReference>
<feature type="transmembrane region" description="Helical" evidence="4">
    <location>
        <begin position="40"/>
        <end position="63"/>
    </location>
</feature>
<dbReference type="AlphaFoldDB" id="A0A3D8S8X5"/>
<dbReference type="CDD" id="cd17352">
    <property type="entry name" value="MFS_MCT_SLC16"/>
    <property type="match status" value="1"/>
</dbReference>
<gene>
    <name evidence="5" type="ORF">BP6252_03911</name>
</gene>
<feature type="transmembrane region" description="Helical" evidence="4">
    <location>
        <begin position="167"/>
        <end position="190"/>
    </location>
</feature>
<proteinExistence type="inferred from homology"/>
<evidence type="ECO:0000256" key="1">
    <source>
        <dbReference type="ARBA" id="ARBA00004141"/>
    </source>
</evidence>
<evidence type="ECO:0008006" key="7">
    <source>
        <dbReference type="Google" id="ProtNLM"/>
    </source>
</evidence>
<keyword evidence="4" id="KW-0472">Membrane</keyword>
<feature type="transmembrane region" description="Helical" evidence="4">
    <location>
        <begin position="75"/>
        <end position="96"/>
    </location>
</feature>
<dbReference type="Pfam" id="PF07690">
    <property type="entry name" value="MFS_1"/>
    <property type="match status" value="1"/>
</dbReference>
<keyword evidence="4" id="KW-0812">Transmembrane</keyword>
<comment type="similarity">
    <text evidence="2">Belongs to the major facilitator superfamily. Monocarboxylate porter (TC 2.A.1.13) family.</text>
</comment>
<dbReference type="GO" id="GO:0022857">
    <property type="term" value="F:transmembrane transporter activity"/>
    <property type="evidence" value="ECO:0007669"/>
    <property type="project" value="InterPro"/>
</dbReference>
<dbReference type="Gene3D" id="1.20.1250.20">
    <property type="entry name" value="MFS general substrate transporter like domains"/>
    <property type="match status" value="2"/>
</dbReference>
<evidence type="ECO:0000256" key="3">
    <source>
        <dbReference type="SAM" id="MobiDB-lite"/>
    </source>
</evidence>
<keyword evidence="4" id="KW-1133">Transmembrane helix</keyword>
<organism evidence="5 6">
    <name type="scientific">Coleophoma cylindrospora</name>
    <dbReference type="NCBI Taxonomy" id="1849047"/>
    <lineage>
        <taxon>Eukaryota</taxon>
        <taxon>Fungi</taxon>
        <taxon>Dikarya</taxon>
        <taxon>Ascomycota</taxon>
        <taxon>Pezizomycotina</taxon>
        <taxon>Leotiomycetes</taxon>
        <taxon>Helotiales</taxon>
        <taxon>Dermateaceae</taxon>
        <taxon>Coleophoma</taxon>
    </lineage>
</organism>
<accession>A0A3D8S8X5</accession>
<feature type="transmembrane region" description="Helical" evidence="4">
    <location>
        <begin position="305"/>
        <end position="324"/>
    </location>
</feature>
<evidence type="ECO:0000256" key="2">
    <source>
        <dbReference type="ARBA" id="ARBA00006727"/>
    </source>
</evidence>
<feature type="transmembrane region" description="Helical" evidence="4">
    <location>
        <begin position="330"/>
        <end position="353"/>
    </location>
</feature>
<dbReference type="OrthoDB" id="2213137at2759"/>
<dbReference type="EMBL" id="PDLM01000003">
    <property type="protein sequence ID" value="RDW82799.1"/>
    <property type="molecule type" value="Genomic_DNA"/>
</dbReference>
<feature type="transmembrane region" description="Helical" evidence="4">
    <location>
        <begin position="365"/>
        <end position="384"/>
    </location>
</feature>
<dbReference type="PANTHER" id="PTHR11360">
    <property type="entry name" value="MONOCARBOXYLATE TRANSPORTER"/>
    <property type="match status" value="1"/>
</dbReference>
<evidence type="ECO:0000256" key="4">
    <source>
        <dbReference type="SAM" id="Phobius"/>
    </source>
</evidence>
<feature type="transmembrane region" description="Helical" evidence="4">
    <location>
        <begin position="108"/>
        <end position="127"/>
    </location>
</feature>
<dbReference type="PANTHER" id="PTHR11360:SF315">
    <property type="entry name" value="TRANSPORTER MCH2-RELATED"/>
    <property type="match status" value="1"/>
</dbReference>